<keyword evidence="1" id="KW-0472">Membrane</keyword>
<protein>
    <submittedName>
        <fullName evidence="2">Uncharacterized protein</fullName>
    </submittedName>
</protein>
<dbReference type="Proteomes" id="UP000663869">
    <property type="component" value="Unassembled WGS sequence"/>
</dbReference>
<accession>A0A817ZBE7</accession>
<reference evidence="2" key="1">
    <citation type="submission" date="2021-02" db="EMBL/GenBank/DDBJ databases">
        <authorList>
            <person name="Nowell W R."/>
        </authorList>
    </citation>
    <scope>NUCLEOTIDE SEQUENCE</scope>
</reference>
<evidence type="ECO:0000256" key="1">
    <source>
        <dbReference type="SAM" id="Phobius"/>
    </source>
</evidence>
<gene>
    <name evidence="2" type="ORF">FME351_LOCUS8146</name>
</gene>
<dbReference type="AlphaFoldDB" id="A0A817ZBE7"/>
<keyword evidence="1" id="KW-0812">Transmembrane</keyword>
<organism evidence="2 3">
    <name type="scientific">Rotaria socialis</name>
    <dbReference type="NCBI Taxonomy" id="392032"/>
    <lineage>
        <taxon>Eukaryota</taxon>
        <taxon>Metazoa</taxon>
        <taxon>Spiralia</taxon>
        <taxon>Gnathifera</taxon>
        <taxon>Rotifera</taxon>
        <taxon>Eurotatoria</taxon>
        <taxon>Bdelloidea</taxon>
        <taxon>Philodinida</taxon>
        <taxon>Philodinidae</taxon>
        <taxon>Rotaria</taxon>
    </lineage>
</organism>
<proteinExistence type="predicted"/>
<keyword evidence="1" id="KW-1133">Transmembrane helix</keyword>
<evidence type="ECO:0000313" key="3">
    <source>
        <dbReference type="Proteomes" id="UP000663869"/>
    </source>
</evidence>
<evidence type="ECO:0000313" key="2">
    <source>
        <dbReference type="EMBL" id="CAF3390944.1"/>
    </source>
</evidence>
<name>A0A817ZBE7_9BILA</name>
<comment type="caution">
    <text evidence="2">The sequence shown here is derived from an EMBL/GenBank/DDBJ whole genome shotgun (WGS) entry which is preliminary data.</text>
</comment>
<dbReference type="EMBL" id="CAJNYU010000790">
    <property type="protein sequence ID" value="CAF3390944.1"/>
    <property type="molecule type" value="Genomic_DNA"/>
</dbReference>
<sequence length="169" mass="19121">MTQRTPQNGTRFASIWIGARLTNWSRVGTYDIVSHGPLLTTSSRYWCKQDSLLGQEPNYVALKETEERQACVGLACFKDSSVCLHDWFCSWKTYILCELHPPPPKTTTMMNNTGNSSRIWIYISIGGTLIILFPVCIVLFCCIRKKKNLIRRAPSFDSAESGFSQSSVQ</sequence>
<feature type="transmembrane region" description="Helical" evidence="1">
    <location>
        <begin position="119"/>
        <end position="143"/>
    </location>
</feature>